<dbReference type="EC" id="3.4.23.12" evidence="8"/>
<dbReference type="Proteomes" id="UP000002051">
    <property type="component" value="Chromosome 2"/>
</dbReference>
<dbReference type="GO" id="GO:0008233">
    <property type="term" value="F:peptidase activity"/>
    <property type="evidence" value="ECO:0007669"/>
    <property type="project" value="UniProtKB-KW"/>
</dbReference>
<dbReference type="EMBL" id="CM001218">
    <property type="protein sequence ID" value="AES65287.1"/>
    <property type="molecule type" value="Genomic_DNA"/>
</dbReference>
<dbReference type="HOGENOM" id="CLU_1273913_0_0_1"/>
<dbReference type="PANTHER" id="PTHR47967">
    <property type="entry name" value="OS07G0603500 PROTEIN-RELATED"/>
    <property type="match status" value="1"/>
</dbReference>
<dbReference type="Gramene" id="rna9255">
    <property type="protein sequence ID" value="RHN73441.1"/>
    <property type="gene ID" value="gene9255"/>
</dbReference>
<evidence type="ECO:0000313" key="11">
    <source>
        <dbReference type="Proteomes" id="UP000265566"/>
    </source>
</evidence>
<dbReference type="EMBL" id="PSQE01000002">
    <property type="protein sequence ID" value="RHN73441.1"/>
    <property type="molecule type" value="Genomic_DNA"/>
</dbReference>
<dbReference type="InterPro" id="IPR032861">
    <property type="entry name" value="TAXi_N"/>
</dbReference>
<keyword evidence="2 7" id="KW-0645">Protease</keyword>
<sequence length="217" mass="24592">MAYVHEYLHLLPLLLLSFTTCFLSAISTTDKTSTFSGNSLAPSTSKPRRFVSKLIHPHSIHHPHYNPNETVEDWIKLDIEYSHTRLSFFKARIEGSLDSNNDYRTHLSPSPKGASILVNLSIGQPPIPQLLIMDTASSIFWTMCTPCPNCIQHPGQIFDPSKSSTYVPTCKEPCYSKDCECDQLTYTVTYADESSSKKLKFQKNVYTNTTLMEYQLN</sequence>
<evidence type="ECO:0000313" key="10">
    <source>
        <dbReference type="Proteomes" id="UP000002051"/>
    </source>
</evidence>
<comment type="similarity">
    <text evidence="1">Belongs to the peptidase A1 family.</text>
</comment>
<evidence type="ECO:0000256" key="3">
    <source>
        <dbReference type="ARBA" id="ARBA00022801"/>
    </source>
</evidence>
<gene>
    <name evidence="7" type="ordered locus">MTR_2g037650</name>
    <name evidence="6" type="ORF">MtrDRAFT_AC149130g20v2</name>
    <name evidence="8" type="ORF">MtrunA17_Chr2g0298521</name>
</gene>
<reference evidence="9" key="5">
    <citation type="submission" date="2015-04" db="UniProtKB">
        <authorList>
            <consortium name="EnsemblPlants"/>
        </authorList>
    </citation>
    <scope>IDENTIFICATION</scope>
    <source>
        <strain evidence="9">cv. Jemalong A17</strain>
    </source>
</reference>
<feature type="signal peptide" evidence="4">
    <location>
        <begin position="1"/>
        <end position="25"/>
    </location>
</feature>
<dbReference type="InterPro" id="IPR051708">
    <property type="entry name" value="Plant_Aspart_Prot_A1"/>
</dbReference>
<dbReference type="MEROPS" id="A01.A10"/>
<accession>Q2HUN7</accession>
<organism evidence="6">
    <name type="scientific">Medicago truncatula</name>
    <name type="common">Barrel medic</name>
    <name type="synonym">Medicago tribuloides</name>
    <dbReference type="NCBI Taxonomy" id="3880"/>
    <lineage>
        <taxon>Eukaryota</taxon>
        <taxon>Viridiplantae</taxon>
        <taxon>Streptophyta</taxon>
        <taxon>Embryophyta</taxon>
        <taxon>Tracheophyta</taxon>
        <taxon>Spermatophyta</taxon>
        <taxon>Magnoliopsida</taxon>
        <taxon>eudicotyledons</taxon>
        <taxon>Gunneridae</taxon>
        <taxon>Pentapetalae</taxon>
        <taxon>rosids</taxon>
        <taxon>fabids</taxon>
        <taxon>Fabales</taxon>
        <taxon>Fabaceae</taxon>
        <taxon>Papilionoideae</taxon>
        <taxon>50 kb inversion clade</taxon>
        <taxon>NPAAA clade</taxon>
        <taxon>Hologalegina</taxon>
        <taxon>IRL clade</taxon>
        <taxon>Trifolieae</taxon>
        <taxon>Medicago</taxon>
    </lineage>
</organism>
<dbReference type="Pfam" id="PF14543">
    <property type="entry name" value="TAXi_N"/>
    <property type="match status" value="1"/>
</dbReference>
<keyword evidence="4" id="KW-0732">Signal</keyword>
<dbReference type="EMBL" id="AC149130">
    <property type="protein sequence ID" value="ABD28626.1"/>
    <property type="molecule type" value="Genomic_DNA"/>
</dbReference>
<evidence type="ECO:0000259" key="5">
    <source>
        <dbReference type="PROSITE" id="PS51767"/>
    </source>
</evidence>
<dbReference type="PROSITE" id="PS51767">
    <property type="entry name" value="PEPTIDASE_A1"/>
    <property type="match status" value="1"/>
</dbReference>
<evidence type="ECO:0000313" key="8">
    <source>
        <dbReference type="EMBL" id="RHN73441.1"/>
    </source>
</evidence>
<evidence type="ECO:0000313" key="7">
    <source>
        <dbReference type="EMBL" id="AES65287.1"/>
    </source>
</evidence>
<dbReference type="GO" id="GO:0006508">
    <property type="term" value="P:proteolysis"/>
    <property type="evidence" value="ECO:0007669"/>
    <property type="project" value="UniProtKB-KW"/>
</dbReference>
<dbReference type="PaxDb" id="3880-AES65287"/>
<dbReference type="EnsemblPlants" id="AES65287">
    <property type="protein sequence ID" value="AES65287"/>
    <property type="gene ID" value="MTR_2g037650"/>
</dbReference>
<dbReference type="Gene3D" id="2.40.70.10">
    <property type="entry name" value="Acid Proteases"/>
    <property type="match status" value="1"/>
</dbReference>
<dbReference type="InterPro" id="IPR033121">
    <property type="entry name" value="PEPTIDASE_A1"/>
</dbReference>
<evidence type="ECO:0000313" key="9">
    <source>
        <dbReference type="EnsemblPlants" id="AES65287"/>
    </source>
</evidence>
<reference evidence="6" key="1">
    <citation type="submission" date="2004-07" db="EMBL/GenBank/DDBJ databases">
        <authorList>
            <person name="Town C.D."/>
        </authorList>
    </citation>
    <scope>NUCLEOTIDE SEQUENCE</scope>
</reference>
<name>Q2HUN7_MEDTR</name>
<dbReference type="eggNOG" id="KOG1339">
    <property type="taxonomic scope" value="Eukaryota"/>
</dbReference>
<protein>
    <submittedName>
        <fullName evidence="7">Eukaryotic aspartyl protease family protein</fullName>
    </submittedName>
    <submittedName>
        <fullName evidence="6">Peptidase M, neutral zinc metallopeptidases, zinc-binding site; Peptidase aspartic, catalytic</fullName>
    </submittedName>
    <submittedName>
        <fullName evidence="8">Putative nepenthesin</fullName>
        <ecNumber evidence="8">3.4.23.12</ecNumber>
    </submittedName>
</protein>
<feature type="domain" description="Peptidase A1" evidence="5">
    <location>
        <begin position="116"/>
        <end position="217"/>
    </location>
</feature>
<evidence type="ECO:0000256" key="1">
    <source>
        <dbReference type="ARBA" id="ARBA00007447"/>
    </source>
</evidence>
<reference evidence="6" key="2">
    <citation type="submission" date="2007-03" db="EMBL/GenBank/DDBJ databases">
        <authorList>
            <consortium name="The International Medicago Genome Annotation Group"/>
        </authorList>
    </citation>
    <scope>NUCLEOTIDE SEQUENCE</scope>
</reference>
<evidence type="ECO:0000256" key="2">
    <source>
        <dbReference type="ARBA" id="ARBA00022670"/>
    </source>
</evidence>
<keyword evidence="3 8" id="KW-0378">Hydrolase</keyword>
<evidence type="ECO:0000313" key="6">
    <source>
        <dbReference type="EMBL" id="ABD28626.1"/>
    </source>
</evidence>
<reference evidence="8" key="7">
    <citation type="journal article" date="2018" name="Nat. Plants">
        <title>Whole-genome landscape of Medicago truncatula symbiotic genes.</title>
        <authorList>
            <person name="Pecrix Y."/>
            <person name="Gamas P."/>
            <person name="Carrere S."/>
        </authorList>
    </citation>
    <scope>NUCLEOTIDE SEQUENCE</scope>
    <source>
        <tissue evidence="8">Leaves</tissue>
    </source>
</reference>
<reference evidence="7 10" key="3">
    <citation type="journal article" date="2011" name="Nature">
        <title>The Medicago genome provides insight into the evolution of rhizobial symbioses.</title>
        <authorList>
            <person name="Young N.D."/>
            <person name="Debelle F."/>
            <person name="Oldroyd G.E."/>
            <person name="Geurts R."/>
            <person name="Cannon S.B."/>
            <person name="Udvardi M.K."/>
            <person name="Benedito V.A."/>
            <person name="Mayer K.F."/>
            <person name="Gouzy J."/>
            <person name="Schoof H."/>
            <person name="Van de Peer Y."/>
            <person name="Proost S."/>
            <person name="Cook D.R."/>
            <person name="Meyers B.C."/>
            <person name="Spannagl M."/>
            <person name="Cheung F."/>
            <person name="De Mita S."/>
            <person name="Krishnakumar V."/>
            <person name="Gundlach H."/>
            <person name="Zhou S."/>
            <person name="Mudge J."/>
            <person name="Bharti A.K."/>
            <person name="Murray J.D."/>
            <person name="Naoumkina M.A."/>
            <person name="Rosen B."/>
            <person name="Silverstein K.A."/>
            <person name="Tang H."/>
            <person name="Rombauts S."/>
            <person name="Zhao P.X."/>
            <person name="Zhou P."/>
            <person name="Barbe V."/>
            <person name="Bardou P."/>
            <person name="Bechner M."/>
            <person name="Bellec A."/>
            <person name="Berger A."/>
            <person name="Berges H."/>
            <person name="Bidwell S."/>
            <person name="Bisseling T."/>
            <person name="Choisne N."/>
            <person name="Couloux A."/>
            <person name="Denny R."/>
            <person name="Deshpande S."/>
            <person name="Dai X."/>
            <person name="Doyle J.J."/>
            <person name="Dudez A.M."/>
            <person name="Farmer A.D."/>
            <person name="Fouteau S."/>
            <person name="Franken C."/>
            <person name="Gibelin C."/>
            <person name="Gish J."/>
            <person name="Goldstein S."/>
            <person name="Gonzalez A.J."/>
            <person name="Green P.J."/>
            <person name="Hallab A."/>
            <person name="Hartog M."/>
            <person name="Hua A."/>
            <person name="Humphray S.J."/>
            <person name="Jeong D.H."/>
            <person name="Jing Y."/>
            <person name="Jocker A."/>
            <person name="Kenton S.M."/>
            <person name="Kim D.J."/>
            <person name="Klee K."/>
            <person name="Lai H."/>
            <person name="Lang C."/>
            <person name="Lin S."/>
            <person name="Macmil S.L."/>
            <person name="Magdelenat G."/>
            <person name="Matthews L."/>
            <person name="McCorrison J."/>
            <person name="Monaghan E.L."/>
            <person name="Mun J.H."/>
            <person name="Najar F.Z."/>
            <person name="Nicholson C."/>
            <person name="Noirot C."/>
            <person name="O'Bleness M."/>
            <person name="Paule C.R."/>
            <person name="Poulain J."/>
            <person name="Prion F."/>
            <person name="Qin B."/>
            <person name="Qu C."/>
            <person name="Retzel E.F."/>
            <person name="Riddle C."/>
            <person name="Sallet E."/>
            <person name="Samain S."/>
            <person name="Samson N."/>
            <person name="Sanders I."/>
            <person name="Saurat O."/>
            <person name="Scarpelli C."/>
            <person name="Schiex T."/>
            <person name="Segurens B."/>
            <person name="Severin A.J."/>
            <person name="Sherrier D.J."/>
            <person name="Shi R."/>
            <person name="Sims S."/>
            <person name="Singer S.R."/>
            <person name="Sinharoy S."/>
            <person name="Sterck L."/>
            <person name="Viollet A."/>
            <person name="Wang B.B."/>
            <person name="Wang K."/>
            <person name="Wang M."/>
            <person name="Wang X."/>
            <person name="Warfsmann J."/>
            <person name="Weissenbach J."/>
            <person name="White D.D."/>
            <person name="White J.D."/>
            <person name="Wiley G.B."/>
            <person name="Wincker P."/>
            <person name="Xing Y."/>
            <person name="Yang L."/>
            <person name="Yao Z."/>
            <person name="Ying F."/>
            <person name="Zhai J."/>
            <person name="Zhou L."/>
            <person name="Zuber A."/>
            <person name="Denarie J."/>
            <person name="Dixon R.A."/>
            <person name="May G.D."/>
            <person name="Schwartz D.C."/>
            <person name="Rogers J."/>
            <person name="Quetier F."/>
            <person name="Town C.D."/>
            <person name="Roe B.A."/>
        </authorList>
    </citation>
    <scope>NUCLEOTIDE SEQUENCE [LARGE SCALE GENOMIC DNA]</scope>
    <source>
        <strain evidence="7">A17</strain>
        <strain evidence="9 10">cv. Jemalong A17</strain>
    </source>
</reference>
<dbReference type="STRING" id="3880.Q2HUN7"/>
<dbReference type="AlphaFoldDB" id="Q2HUN7"/>
<dbReference type="PANTHER" id="PTHR47967:SF14">
    <property type="entry name" value="EUKARYOTIC ASPARTYL PROTEASE FAMILY PROTEIN"/>
    <property type="match status" value="1"/>
</dbReference>
<dbReference type="OMA" id="DANNINC"/>
<keyword evidence="10" id="KW-1185">Reference proteome</keyword>
<dbReference type="Proteomes" id="UP000265566">
    <property type="component" value="Chromosome 2"/>
</dbReference>
<reference evidence="11" key="6">
    <citation type="journal article" date="2018" name="Nat. Plants">
        <title>Whole-genome landscape of Medicago truncatula symbiotic genes.</title>
        <authorList>
            <person name="Pecrix Y."/>
            <person name="Staton S.E."/>
            <person name="Sallet E."/>
            <person name="Lelandais-Briere C."/>
            <person name="Moreau S."/>
            <person name="Carrere S."/>
            <person name="Blein T."/>
            <person name="Jardinaud M.F."/>
            <person name="Latrasse D."/>
            <person name="Zouine M."/>
            <person name="Zahm M."/>
            <person name="Kreplak J."/>
            <person name="Mayjonade B."/>
            <person name="Satge C."/>
            <person name="Perez M."/>
            <person name="Cauet S."/>
            <person name="Marande W."/>
            <person name="Chantry-Darmon C."/>
            <person name="Lopez-Roques C."/>
            <person name="Bouchez O."/>
            <person name="Berard A."/>
            <person name="Debelle F."/>
            <person name="Munos S."/>
            <person name="Bendahmane A."/>
            <person name="Berges H."/>
            <person name="Niebel A."/>
            <person name="Buitink J."/>
            <person name="Frugier F."/>
            <person name="Benhamed M."/>
            <person name="Crespi M."/>
            <person name="Gouzy J."/>
            <person name="Gamas P."/>
        </authorList>
    </citation>
    <scope>NUCLEOTIDE SEQUENCE [LARGE SCALE GENOMIC DNA]</scope>
    <source>
        <strain evidence="11">cv. Jemalong A17</strain>
    </source>
</reference>
<proteinExistence type="inferred from homology"/>
<dbReference type="SUPFAM" id="SSF50630">
    <property type="entry name" value="Acid proteases"/>
    <property type="match status" value="1"/>
</dbReference>
<feature type="chain" id="PRO_5014586145" evidence="4">
    <location>
        <begin position="26"/>
        <end position="217"/>
    </location>
</feature>
<reference evidence="7 10" key="4">
    <citation type="journal article" date="2014" name="BMC Genomics">
        <title>An improved genome release (version Mt4.0) for the model legume Medicago truncatula.</title>
        <authorList>
            <person name="Tang H."/>
            <person name="Krishnakumar V."/>
            <person name="Bidwell S."/>
            <person name="Rosen B."/>
            <person name="Chan A."/>
            <person name="Zhou S."/>
            <person name="Gentzbittel L."/>
            <person name="Childs K.L."/>
            <person name="Yandell M."/>
            <person name="Gundlach H."/>
            <person name="Mayer K.F."/>
            <person name="Schwartz D.C."/>
            <person name="Town C.D."/>
        </authorList>
    </citation>
    <scope>GENOME REANNOTATION</scope>
    <source>
        <strain evidence="9 10">cv. Jemalong A17</strain>
    </source>
</reference>
<evidence type="ECO:0000256" key="4">
    <source>
        <dbReference type="SAM" id="SignalP"/>
    </source>
</evidence>
<dbReference type="InterPro" id="IPR021109">
    <property type="entry name" value="Peptidase_aspartic_dom_sf"/>
</dbReference>